<dbReference type="RefSeq" id="WP_015761801.1">
    <property type="nucleotide sequence ID" value="NZ_CP039375.1"/>
</dbReference>
<gene>
    <name evidence="2" type="ORF">E5139_07275</name>
</gene>
<name>A0A4D6KAI0_9EURY</name>
<dbReference type="Proteomes" id="UP000297053">
    <property type="component" value="Chromosome"/>
</dbReference>
<organism evidence="2 3">
    <name type="scientific">Halomicrobium mukohataei</name>
    <dbReference type="NCBI Taxonomy" id="57705"/>
    <lineage>
        <taxon>Archaea</taxon>
        <taxon>Methanobacteriati</taxon>
        <taxon>Methanobacteriota</taxon>
        <taxon>Stenosarchaea group</taxon>
        <taxon>Halobacteria</taxon>
        <taxon>Halobacteriales</taxon>
        <taxon>Haloarculaceae</taxon>
        <taxon>Halomicrobium</taxon>
    </lineage>
</organism>
<feature type="region of interest" description="Disordered" evidence="1">
    <location>
        <begin position="166"/>
        <end position="202"/>
    </location>
</feature>
<evidence type="ECO:0000313" key="3">
    <source>
        <dbReference type="Proteomes" id="UP000297053"/>
    </source>
</evidence>
<dbReference type="AlphaFoldDB" id="A0A4D6KAI0"/>
<evidence type="ECO:0000256" key="1">
    <source>
        <dbReference type="SAM" id="MobiDB-lite"/>
    </source>
</evidence>
<feature type="region of interest" description="Disordered" evidence="1">
    <location>
        <begin position="63"/>
        <end position="132"/>
    </location>
</feature>
<protein>
    <submittedName>
        <fullName evidence="2">Uncharacterized protein</fullName>
    </submittedName>
</protein>
<dbReference type="EMBL" id="CP039375">
    <property type="protein sequence ID" value="QCD65448.1"/>
    <property type="molecule type" value="Genomic_DNA"/>
</dbReference>
<accession>A0A4D6KAI0</accession>
<sequence length="334" mass="36181">MSKLLQTKRRNVCLVNASMMSRKIGRRKFAQLVATSTVGTIGVAGSVQGDTAEDDDEANTLTSDGVILSGLPPNSQKNPPTIEPGDTLKKTESDSFEADRVTNQGFDNLDVESGPTGNVSGQTQRTAAGPKDTFGVVMGTPFEAKSDKLDIFIDVELEYELNPGYTEYVDPQTSERSNKTGRKSRANKKRLKDVKKQVTSKVTPESVPPAYIPIALGTANFLLGMSDKVDGYENHTGISVGYFVQNLSKETTITRNFSSESNFDITTASETGRNYDSGTARSTESATWEGFREGNEYRIGVAFGGSLSCGLWTTGSKMNFDATVETLRIDGVKR</sequence>
<feature type="compositionally biased region" description="Polar residues" evidence="1">
    <location>
        <begin position="115"/>
        <end position="126"/>
    </location>
</feature>
<reference evidence="2 3" key="2">
    <citation type="submission" date="2019-04" db="EMBL/GenBank/DDBJ databases">
        <authorList>
            <person name="Yang S."/>
            <person name="Wei W."/>
        </authorList>
    </citation>
    <scope>NUCLEOTIDE SEQUENCE [LARGE SCALE GENOMIC DNA]</scope>
    <source>
        <strain evidence="3">ZP60</strain>
    </source>
</reference>
<reference evidence="2 3" key="1">
    <citation type="submission" date="2019-04" db="EMBL/GenBank/DDBJ databases">
        <title>Complete genome sequence of Arthrobacter sp. ZXY-2 associated with effective atrazine degradation and salt adaptation.</title>
        <authorList>
            <person name="Zhao X."/>
        </authorList>
    </citation>
    <scope>NUCLEOTIDE SEQUENCE [LARGE SCALE GENOMIC DNA]</scope>
    <source>
        <strain evidence="3">ZP60</strain>
    </source>
</reference>
<feature type="compositionally biased region" description="Basic and acidic residues" evidence="1">
    <location>
        <begin position="86"/>
        <end position="100"/>
    </location>
</feature>
<evidence type="ECO:0000313" key="2">
    <source>
        <dbReference type="EMBL" id="QCD65448.1"/>
    </source>
</evidence>
<proteinExistence type="predicted"/>
<feature type="compositionally biased region" description="Basic residues" evidence="1">
    <location>
        <begin position="179"/>
        <end position="193"/>
    </location>
</feature>
<dbReference type="GeneID" id="42178725"/>
<dbReference type="KEGG" id="halz:E5139_07275"/>